<protein>
    <submittedName>
        <fullName evidence="2">Uncharacterized protein</fullName>
    </submittedName>
</protein>
<reference evidence="2 3" key="1">
    <citation type="journal article" date="2014" name="Nat. Commun.">
        <title>Klebsormidium flaccidum genome reveals primary factors for plant terrestrial adaptation.</title>
        <authorList>
            <person name="Hori K."/>
            <person name="Maruyama F."/>
            <person name="Fujisawa T."/>
            <person name="Togashi T."/>
            <person name="Yamamoto N."/>
            <person name="Seo M."/>
            <person name="Sato S."/>
            <person name="Yamada T."/>
            <person name="Mori H."/>
            <person name="Tajima N."/>
            <person name="Moriyama T."/>
            <person name="Ikeuchi M."/>
            <person name="Watanabe M."/>
            <person name="Wada H."/>
            <person name="Kobayashi K."/>
            <person name="Saito M."/>
            <person name="Masuda T."/>
            <person name="Sasaki-Sekimoto Y."/>
            <person name="Mashiguchi K."/>
            <person name="Awai K."/>
            <person name="Shimojima M."/>
            <person name="Masuda S."/>
            <person name="Iwai M."/>
            <person name="Nobusawa T."/>
            <person name="Narise T."/>
            <person name="Kondo S."/>
            <person name="Saito H."/>
            <person name="Sato R."/>
            <person name="Murakawa M."/>
            <person name="Ihara Y."/>
            <person name="Oshima-Yamada Y."/>
            <person name="Ohtaka K."/>
            <person name="Satoh M."/>
            <person name="Sonobe K."/>
            <person name="Ishii M."/>
            <person name="Ohtani R."/>
            <person name="Kanamori-Sato M."/>
            <person name="Honoki R."/>
            <person name="Miyazaki D."/>
            <person name="Mochizuki H."/>
            <person name="Umetsu J."/>
            <person name="Higashi K."/>
            <person name="Shibata D."/>
            <person name="Kamiya Y."/>
            <person name="Sato N."/>
            <person name="Nakamura Y."/>
            <person name="Tabata S."/>
            <person name="Ida S."/>
            <person name="Kurokawa K."/>
            <person name="Ohta H."/>
        </authorList>
    </citation>
    <scope>NUCLEOTIDE SEQUENCE [LARGE SCALE GENOMIC DNA]</scope>
    <source>
        <strain evidence="2 3">NIES-2285</strain>
    </source>
</reference>
<accession>A0A0U9HMG5</accession>
<dbReference type="EMBL" id="DF237616">
    <property type="protein sequence ID" value="GAQ90644.1"/>
    <property type="molecule type" value="Genomic_DNA"/>
</dbReference>
<feature type="transmembrane region" description="Helical" evidence="1">
    <location>
        <begin position="136"/>
        <end position="164"/>
    </location>
</feature>
<feature type="transmembrane region" description="Helical" evidence="1">
    <location>
        <begin position="170"/>
        <end position="197"/>
    </location>
</feature>
<dbReference type="PANTHER" id="PTHR35508">
    <property type="entry name" value="VOLTAGE-DEPENDENT L-TYPE CALCIUM CHANNEL SUBUNIT"/>
    <property type="match status" value="1"/>
</dbReference>
<dbReference type="AlphaFoldDB" id="A0A0U9HMG5"/>
<keyword evidence="1" id="KW-1133">Transmembrane helix</keyword>
<keyword evidence="1" id="KW-0472">Membrane</keyword>
<proteinExistence type="predicted"/>
<dbReference type="Proteomes" id="UP000054558">
    <property type="component" value="Unassembled WGS sequence"/>
</dbReference>
<keyword evidence="1" id="KW-0812">Transmembrane</keyword>
<gene>
    <name evidence="2" type="ORF">KFL_006670020</name>
</gene>
<keyword evidence="3" id="KW-1185">Reference proteome</keyword>
<sequence length="223" mass="22997">MAPPANAPSFFVAPAKEEALLGGKAQEASSGRKTGGKEAVLQVLRDMGAELLPLSRKEGYEPPPVLRRFRLQLQRNGPRLHAAVTQCVWDCRDWVAAGGTLRILLALTVLSVAGAAAAGATLFGAILAVATANAMLVAFVLCLAAACSFLAMFLAALSAVYVGVLVSSATVIGFITIVAMSSAFGISLIVGGFYLAYQAASIALQFVSTTKPIVVSSTLVKPS</sequence>
<name>A0A0U9HMG5_KLENI</name>
<feature type="transmembrane region" description="Helical" evidence="1">
    <location>
        <begin position="103"/>
        <end position="129"/>
    </location>
</feature>
<organism evidence="2 3">
    <name type="scientific">Klebsormidium nitens</name>
    <name type="common">Green alga</name>
    <name type="synonym">Ulothrix nitens</name>
    <dbReference type="NCBI Taxonomy" id="105231"/>
    <lineage>
        <taxon>Eukaryota</taxon>
        <taxon>Viridiplantae</taxon>
        <taxon>Streptophyta</taxon>
        <taxon>Klebsormidiophyceae</taxon>
        <taxon>Klebsormidiales</taxon>
        <taxon>Klebsormidiaceae</taxon>
        <taxon>Klebsormidium</taxon>
    </lineage>
</organism>
<dbReference type="PANTHER" id="PTHR35508:SF1">
    <property type="entry name" value="VOLTAGE-DEPENDENT L-TYPE CALCIUM CHANNEL SUBUNIT"/>
    <property type="match status" value="1"/>
</dbReference>
<evidence type="ECO:0000313" key="3">
    <source>
        <dbReference type="Proteomes" id="UP000054558"/>
    </source>
</evidence>
<dbReference type="OMA" id="TEEWQIF"/>
<evidence type="ECO:0000313" key="2">
    <source>
        <dbReference type="EMBL" id="GAQ90644.1"/>
    </source>
</evidence>
<evidence type="ECO:0000256" key="1">
    <source>
        <dbReference type="SAM" id="Phobius"/>
    </source>
</evidence>